<feature type="domain" description="Nudix hydrolase" evidence="7">
    <location>
        <begin position="56"/>
        <end position="188"/>
    </location>
</feature>
<dbReference type="EMBL" id="MBEV02000022">
    <property type="protein sequence ID" value="MUP07998.1"/>
    <property type="molecule type" value="Genomic_DNA"/>
</dbReference>
<evidence type="ECO:0000256" key="5">
    <source>
        <dbReference type="ARBA" id="ARBA00022842"/>
    </source>
</evidence>
<evidence type="ECO:0000259" key="7">
    <source>
        <dbReference type="PROSITE" id="PS51462"/>
    </source>
</evidence>
<dbReference type="Proteomes" id="UP000175993">
    <property type="component" value="Unassembled WGS sequence"/>
</dbReference>
<dbReference type="CDD" id="cd03426">
    <property type="entry name" value="NUDIX_CoAse_Nudt7"/>
    <property type="match status" value="1"/>
</dbReference>
<dbReference type="Pfam" id="PF00293">
    <property type="entry name" value="NUDIX"/>
    <property type="match status" value="1"/>
</dbReference>
<dbReference type="AlphaFoldDB" id="A0AAE2REY5"/>
<evidence type="ECO:0000256" key="3">
    <source>
        <dbReference type="ARBA" id="ARBA00022723"/>
    </source>
</evidence>
<dbReference type="InterPro" id="IPR015797">
    <property type="entry name" value="NUDIX_hydrolase-like_dom_sf"/>
</dbReference>
<evidence type="ECO:0000256" key="2">
    <source>
        <dbReference type="ARBA" id="ARBA00001946"/>
    </source>
</evidence>
<accession>A0AAE2REY5</accession>
<dbReference type="Proteomes" id="UP000655037">
    <property type="component" value="Unassembled WGS sequence"/>
</dbReference>
<dbReference type="Gene3D" id="3.90.79.10">
    <property type="entry name" value="Nucleoside Triphosphate Pyrophosphohydrolase"/>
    <property type="match status" value="1"/>
</dbReference>
<gene>
    <name evidence="9" type="ORF">BBI04_024775</name>
    <name evidence="8" type="ORF">IEI95_014115</name>
</gene>
<dbReference type="SUPFAM" id="SSF55811">
    <property type="entry name" value="Nudix"/>
    <property type="match status" value="1"/>
</dbReference>
<comment type="cofactor">
    <cofactor evidence="2">
        <name>Mg(2+)</name>
        <dbReference type="ChEBI" id="CHEBI:18420"/>
    </cofactor>
</comment>
<keyword evidence="3" id="KW-0479">Metal-binding</keyword>
<comment type="caution">
    <text evidence="8">The sequence shown here is derived from an EMBL/GenBank/DDBJ whole genome shotgun (WGS) entry which is preliminary data.</text>
</comment>
<dbReference type="InterPro" id="IPR000086">
    <property type="entry name" value="NUDIX_hydrolase_dom"/>
</dbReference>
<organism evidence="8 11">
    <name type="scientific">Agrobacterium vitis</name>
    <name type="common">Rhizobium vitis</name>
    <dbReference type="NCBI Taxonomy" id="373"/>
    <lineage>
        <taxon>Bacteria</taxon>
        <taxon>Pseudomonadati</taxon>
        <taxon>Pseudomonadota</taxon>
        <taxon>Alphaproteobacteria</taxon>
        <taxon>Hyphomicrobiales</taxon>
        <taxon>Rhizobiaceae</taxon>
        <taxon>Rhizobium/Agrobacterium group</taxon>
        <taxon>Agrobacterium</taxon>
    </lineage>
</organism>
<dbReference type="NCBIfam" id="NF007980">
    <property type="entry name" value="PRK10707.1"/>
    <property type="match status" value="1"/>
</dbReference>
<dbReference type="PROSITE" id="PS51462">
    <property type="entry name" value="NUDIX"/>
    <property type="match status" value="1"/>
</dbReference>
<dbReference type="InterPro" id="IPR045121">
    <property type="entry name" value="CoAse"/>
</dbReference>
<dbReference type="PANTHER" id="PTHR12992">
    <property type="entry name" value="NUDIX HYDROLASE"/>
    <property type="match status" value="1"/>
</dbReference>
<evidence type="ECO:0000256" key="4">
    <source>
        <dbReference type="ARBA" id="ARBA00022801"/>
    </source>
</evidence>
<comment type="cofactor">
    <cofactor evidence="1">
        <name>Mn(2+)</name>
        <dbReference type="ChEBI" id="CHEBI:29035"/>
    </cofactor>
</comment>
<keyword evidence="5" id="KW-0460">Magnesium</keyword>
<dbReference type="EMBL" id="JACXXJ020000005">
    <property type="protein sequence ID" value="MBF2715350.1"/>
    <property type="molecule type" value="Genomic_DNA"/>
</dbReference>
<dbReference type="GO" id="GO:0046872">
    <property type="term" value="F:metal ion binding"/>
    <property type="evidence" value="ECO:0007669"/>
    <property type="project" value="UniProtKB-KW"/>
</dbReference>
<name>A0AAE2REY5_AGRVI</name>
<evidence type="ECO:0000313" key="9">
    <source>
        <dbReference type="EMBL" id="MUP07998.1"/>
    </source>
</evidence>
<protein>
    <submittedName>
        <fullName evidence="8">CoA pyrophosphatase</fullName>
    </submittedName>
</protein>
<keyword evidence="4" id="KW-0378">Hydrolase</keyword>
<evidence type="ECO:0000313" key="11">
    <source>
        <dbReference type="Proteomes" id="UP000655037"/>
    </source>
</evidence>
<keyword evidence="6" id="KW-0464">Manganese</keyword>
<reference evidence="8" key="2">
    <citation type="submission" date="2020-11" db="EMBL/GenBank/DDBJ databases">
        <title>Agrobacterium vitis strain K377 genome.</title>
        <authorList>
            <person name="Xi H."/>
        </authorList>
    </citation>
    <scope>NUCLEOTIDE SEQUENCE</scope>
    <source>
        <strain evidence="8">K377</strain>
    </source>
</reference>
<dbReference type="RefSeq" id="WP_070164172.1">
    <property type="nucleotide sequence ID" value="NZ_CP118259.1"/>
</dbReference>
<sequence>MTETDRNDLVLPSFTADEFRSRAQSQSGAPLETAWRDHGDHVLNAEILLKLEGLRLKDAAVLVPVVDDGNDTRIILTQRTTTLRKHSGQIAFPGGGIDDADASPEAAALREAEEEIGLDPRFVETVGRLPHYLAGTGFRITPVLAVVQPGFQLTINPDEVADVFEVPLSFLMNPDNHRRDSKVFNGTTRHFYVMPYGERQIWGITAGILRTLYERLYA</sequence>
<evidence type="ECO:0000313" key="8">
    <source>
        <dbReference type="EMBL" id="MBF2715350.1"/>
    </source>
</evidence>
<evidence type="ECO:0000313" key="10">
    <source>
        <dbReference type="Proteomes" id="UP000175993"/>
    </source>
</evidence>
<reference evidence="9 10" key="1">
    <citation type="submission" date="2019-11" db="EMBL/GenBank/DDBJ databases">
        <title>Whole-genome sequencing of Allorhizobium vitis.</title>
        <authorList>
            <person name="Gan H.M."/>
            <person name="Savka M.A."/>
        </authorList>
    </citation>
    <scope>NUCLEOTIDE SEQUENCE [LARGE SCALE GENOMIC DNA]</scope>
    <source>
        <strain evidence="9 10">AB4</strain>
    </source>
</reference>
<proteinExistence type="predicted"/>
<evidence type="ECO:0000256" key="1">
    <source>
        <dbReference type="ARBA" id="ARBA00001936"/>
    </source>
</evidence>
<dbReference type="GO" id="GO:0010945">
    <property type="term" value="F:coenzyme A diphosphatase activity"/>
    <property type="evidence" value="ECO:0007669"/>
    <property type="project" value="InterPro"/>
</dbReference>
<evidence type="ECO:0000256" key="6">
    <source>
        <dbReference type="ARBA" id="ARBA00023211"/>
    </source>
</evidence>
<dbReference type="PANTHER" id="PTHR12992:SF11">
    <property type="entry name" value="MITOCHONDRIAL COENZYME A DIPHOSPHATASE NUDT8"/>
    <property type="match status" value="1"/>
</dbReference>